<name>A0ABP7K3V4_9ACTN</name>
<feature type="region of interest" description="Disordered" evidence="1">
    <location>
        <begin position="1"/>
        <end position="31"/>
    </location>
</feature>
<proteinExistence type="predicted"/>
<gene>
    <name evidence="2" type="ORF">GCM10022207_31400</name>
</gene>
<evidence type="ECO:0000313" key="3">
    <source>
        <dbReference type="Proteomes" id="UP001501563"/>
    </source>
</evidence>
<reference evidence="3" key="1">
    <citation type="journal article" date="2019" name="Int. J. Syst. Evol. Microbiol.">
        <title>The Global Catalogue of Microorganisms (GCM) 10K type strain sequencing project: providing services to taxonomists for standard genome sequencing and annotation.</title>
        <authorList>
            <consortium name="The Broad Institute Genomics Platform"/>
            <consortium name="The Broad Institute Genome Sequencing Center for Infectious Disease"/>
            <person name="Wu L."/>
            <person name="Ma J."/>
        </authorList>
    </citation>
    <scope>NUCLEOTIDE SEQUENCE [LARGE SCALE GENOMIC DNA]</scope>
    <source>
        <strain evidence="3">JCM 16578</strain>
    </source>
</reference>
<protein>
    <recommendedName>
        <fullName evidence="4">Resolvase/invertase-type recombinase catalytic domain-containing protein</fullName>
    </recommendedName>
</protein>
<sequence>MRNAAPGVCRSDHAGVDRKARSLPADLNRTADPSIGCVRAYVRVVDDDKQQAEPIRPTRPRERQTATVVHGGSAARDGAEAGPFPSVPPAFRGGRSRGGDLR</sequence>
<feature type="region of interest" description="Disordered" evidence="1">
    <location>
        <begin position="56"/>
        <end position="102"/>
    </location>
</feature>
<organism evidence="2 3">
    <name type="scientific">Streptomyces lannensis</name>
    <dbReference type="NCBI Taxonomy" id="766498"/>
    <lineage>
        <taxon>Bacteria</taxon>
        <taxon>Bacillati</taxon>
        <taxon>Actinomycetota</taxon>
        <taxon>Actinomycetes</taxon>
        <taxon>Kitasatosporales</taxon>
        <taxon>Streptomycetaceae</taxon>
        <taxon>Streptomyces</taxon>
    </lineage>
</organism>
<evidence type="ECO:0008006" key="4">
    <source>
        <dbReference type="Google" id="ProtNLM"/>
    </source>
</evidence>
<accession>A0ABP7K3V4</accession>
<dbReference type="Proteomes" id="UP001501563">
    <property type="component" value="Unassembled WGS sequence"/>
</dbReference>
<evidence type="ECO:0000256" key="1">
    <source>
        <dbReference type="SAM" id="MobiDB-lite"/>
    </source>
</evidence>
<dbReference type="EMBL" id="BAAAZA010000007">
    <property type="protein sequence ID" value="GAA3864727.1"/>
    <property type="molecule type" value="Genomic_DNA"/>
</dbReference>
<comment type="caution">
    <text evidence="2">The sequence shown here is derived from an EMBL/GenBank/DDBJ whole genome shotgun (WGS) entry which is preliminary data.</text>
</comment>
<feature type="compositionally biased region" description="Basic and acidic residues" evidence="1">
    <location>
        <begin position="10"/>
        <end position="20"/>
    </location>
</feature>
<keyword evidence="3" id="KW-1185">Reference proteome</keyword>
<evidence type="ECO:0000313" key="2">
    <source>
        <dbReference type="EMBL" id="GAA3864727.1"/>
    </source>
</evidence>